<reference evidence="5" key="1">
    <citation type="journal article" date="2017" name="Genome Announc.">
        <title>High-Quality Whole-Genome Sequences of the Oligo-Mouse-Microbiota Bacterial Community.</title>
        <authorList>
            <person name="Garzetti D."/>
            <person name="Brugiroux S."/>
            <person name="Bunk B."/>
            <person name="Pukall R."/>
            <person name="McCoy K.D."/>
            <person name="Macpherson A.J."/>
            <person name="Stecher B."/>
        </authorList>
    </citation>
    <scope>NUCLEOTIDE SEQUENCE</scope>
    <source>
        <strain evidence="5">KB18</strain>
    </source>
</reference>
<dbReference type="EMBL" id="CP065321">
    <property type="protein sequence ID" value="QQR28531.1"/>
    <property type="molecule type" value="Genomic_DNA"/>
</dbReference>
<comment type="similarity">
    <text evidence="1">Belongs to the short-chain dehydrogenases/reductases (SDR) family.</text>
</comment>
<dbReference type="NCBIfam" id="NF009466">
    <property type="entry name" value="PRK12826.1-2"/>
    <property type="match status" value="1"/>
</dbReference>
<dbReference type="Pfam" id="PF13561">
    <property type="entry name" value="adh_short_C2"/>
    <property type="match status" value="1"/>
</dbReference>
<dbReference type="InterPro" id="IPR036291">
    <property type="entry name" value="NAD(P)-bd_dom_sf"/>
</dbReference>
<keyword evidence="3" id="KW-0443">Lipid metabolism</keyword>
<reference evidence="7" key="2">
    <citation type="submission" date="2017-05" db="EMBL/GenBank/DDBJ databases">
        <title>Improved OligoMM genomes.</title>
        <authorList>
            <person name="Garzetti D."/>
        </authorList>
    </citation>
    <scope>NUCLEOTIDE SEQUENCE [LARGE SCALE GENOMIC DNA]</scope>
    <source>
        <strain evidence="7">KB18</strain>
    </source>
</reference>
<name>A0A1Z2XLC7_9FIRM</name>
<dbReference type="GO" id="GO:0008202">
    <property type="term" value="P:steroid metabolic process"/>
    <property type="evidence" value="ECO:0007669"/>
    <property type="project" value="UniProtKB-KW"/>
</dbReference>
<dbReference type="GO" id="GO:0016491">
    <property type="term" value="F:oxidoreductase activity"/>
    <property type="evidence" value="ECO:0007669"/>
    <property type="project" value="UniProtKB-KW"/>
</dbReference>
<organism evidence="6 8">
    <name type="scientific">Acutalibacter muris</name>
    <dbReference type="NCBI Taxonomy" id="1796620"/>
    <lineage>
        <taxon>Bacteria</taxon>
        <taxon>Bacillati</taxon>
        <taxon>Bacillota</taxon>
        <taxon>Clostridia</taxon>
        <taxon>Eubacteriales</taxon>
        <taxon>Acutalibacteraceae</taxon>
        <taxon>Acutalibacter</taxon>
    </lineage>
</organism>
<dbReference type="EMBL" id="CP021422">
    <property type="protein sequence ID" value="ASB39242.1"/>
    <property type="molecule type" value="Genomic_DNA"/>
</dbReference>
<reference evidence="6 8" key="3">
    <citation type="submission" date="2020-11" db="EMBL/GenBank/DDBJ databases">
        <title>Closed and high quality bacterial genomes of the OMM12 community.</title>
        <authorList>
            <person name="Marbouty M."/>
            <person name="Lamy-Besnier Q."/>
            <person name="Debarbieux L."/>
            <person name="Koszul R."/>
        </authorList>
    </citation>
    <scope>NUCLEOTIDE SEQUENCE [LARGE SCALE GENOMIC DNA]</scope>
    <source>
        <strain evidence="6 8">KB18</strain>
    </source>
</reference>
<keyword evidence="3" id="KW-0753">Steroid metabolism</keyword>
<dbReference type="Gene3D" id="3.40.50.720">
    <property type="entry name" value="NAD(P)-binding Rossmann-like Domain"/>
    <property type="match status" value="1"/>
</dbReference>
<keyword evidence="2" id="KW-0560">Oxidoreductase</keyword>
<dbReference type="AlphaFoldDB" id="A0A1Z2XLC7"/>
<dbReference type="Proteomes" id="UP000596035">
    <property type="component" value="Chromosome"/>
</dbReference>
<dbReference type="SMART" id="SM00822">
    <property type="entry name" value="PKS_KR"/>
    <property type="match status" value="1"/>
</dbReference>
<evidence type="ECO:0000259" key="4">
    <source>
        <dbReference type="SMART" id="SM00822"/>
    </source>
</evidence>
<protein>
    <submittedName>
        <fullName evidence="5">3-oxoacyl-ACP reductase</fullName>
    </submittedName>
    <submittedName>
        <fullName evidence="6">SDR family oxidoreductase</fullName>
    </submittedName>
</protein>
<feature type="domain" description="Ketoreductase" evidence="4">
    <location>
        <begin position="3"/>
        <end position="183"/>
    </location>
</feature>
<dbReference type="GO" id="GO:0032787">
    <property type="term" value="P:monocarboxylic acid metabolic process"/>
    <property type="evidence" value="ECO:0007669"/>
    <property type="project" value="UniProtKB-ARBA"/>
</dbReference>
<dbReference type="NCBIfam" id="NF047420">
    <property type="entry name" value="EF_P_mod_YmfI"/>
    <property type="match status" value="1"/>
</dbReference>
<dbReference type="PANTHER" id="PTHR42879">
    <property type="entry name" value="3-OXOACYL-(ACYL-CARRIER-PROTEIN) REDUCTASE"/>
    <property type="match status" value="1"/>
</dbReference>
<sequence length="242" mass="25735">MRENVLVTGASGGIGRAIALAFGARDCKVVLHYNSNRESVIGTAGLIADRGGSAEVFQADLTVESQVEQIFTEGEKAFGPVTVLVNNAGISWQGLFTDMTLSDWQRVMDVNLTSMFLCCRRALGPMIRRKAGCIINISSMWGQQGAACEAAYSASKAAVIGLTQALAREEGPSGIRVNCIAPGVIDTPMNGRLSPEDMEALRDDTPLMRIGSPEEVAKAAVFLWENSFITGQTLGVNGGFVM</sequence>
<evidence type="ECO:0000313" key="8">
    <source>
        <dbReference type="Proteomes" id="UP000596035"/>
    </source>
</evidence>
<dbReference type="InterPro" id="IPR002347">
    <property type="entry name" value="SDR_fam"/>
</dbReference>
<dbReference type="PANTHER" id="PTHR42879:SF2">
    <property type="entry name" value="3-OXOACYL-[ACYL-CARRIER-PROTEIN] REDUCTASE FABG"/>
    <property type="match status" value="1"/>
</dbReference>
<dbReference type="PROSITE" id="PS00061">
    <property type="entry name" value="ADH_SHORT"/>
    <property type="match status" value="1"/>
</dbReference>
<evidence type="ECO:0000313" key="5">
    <source>
        <dbReference type="EMBL" id="ASB39242.1"/>
    </source>
</evidence>
<dbReference type="KEGG" id="amur:ADH66_00365"/>
<dbReference type="SUPFAM" id="SSF51735">
    <property type="entry name" value="NAD(P)-binding Rossmann-fold domains"/>
    <property type="match status" value="1"/>
</dbReference>
<dbReference type="InterPro" id="IPR020904">
    <property type="entry name" value="Sc_DH/Rdtase_CS"/>
</dbReference>
<gene>
    <name evidence="5" type="ORF">ADH66_00365</name>
    <name evidence="6" type="ORF">I5Q82_10365</name>
</gene>
<dbReference type="PRINTS" id="PR00080">
    <property type="entry name" value="SDRFAMILY"/>
</dbReference>
<evidence type="ECO:0000313" key="7">
    <source>
        <dbReference type="Proteomes" id="UP000196710"/>
    </source>
</evidence>
<dbReference type="Proteomes" id="UP000196710">
    <property type="component" value="Chromosome"/>
</dbReference>
<dbReference type="RefSeq" id="WP_066537135.1">
    <property type="nucleotide sequence ID" value="NZ_CP021422.1"/>
</dbReference>
<dbReference type="FunFam" id="3.40.50.720:FF:000173">
    <property type="entry name" value="3-oxoacyl-[acyl-carrier protein] reductase"/>
    <property type="match status" value="1"/>
</dbReference>
<dbReference type="InterPro" id="IPR057326">
    <property type="entry name" value="KR_dom"/>
</dbReference>
<dbReference type="InterPro" id="IPR050259">
    <property type="entry name" value="SDR"/>
</dbReference>
<evidence type="ECO:0000256" key="2">
    <source>
        <dbReference type="ARBA" id="ARBA00023002"/>
    </source>
</evidence>
<evidence type="ECO:0000256" key="3">
    <source>
        <dbReference type="ARBA" id="ARBA00023221"/>
    </source>
</evidence>
<dbReference type="PRINTS" id="PR00081">
    <property type="entry name" value="GDHRDH"/>
</dbReference>
<accession>A0A1Z2XLC7</accession>
<keyword evidence="7" id="KW-1185">Reference proteome</keyword>
<proteinExistence type="inferred from homology"/>
<evidence type="ECO:0000256" key="1">
    <source>
        <dbReference type="ARBA" id="ARBA00006484"/>
    </source>
</evidence>
<evidence type="ECO:0000313" key="6">
    <source>
        <dbReference type="EMBL" id="QQR28531.1"/>
    </source>
</evidence>